<dbReference type="Gene3D" id="1.10.287.110">
    <property type="entry name" value="DnaJ domain"/>
    <property type="match status" value="1"/>
</dbReference>
<dbReference type="PANTHER" id="PTHR44240">
    <property type="entry name" value="DNAJ DOMAIN (PROKARYOTIC HEAT SHOCK PROTEIN)-RELATED"/>
    <property type="match status" value="1"/>
</dbReference>
<dbReference type="SMART" id="SM00271">
    <property type="entry name" value="DnaJ"/>
    <property type="match status" value="1"/>
</dbReference>
<proteinExistence type="predicted"/>
<dbReference type="PRINTS" id="PR00625">
    <property type="entry name" value="JDOMAIN"/>
</dbReference>
<evidence type="ECO:0000256" key="1">
    <source>
        <dbReference type="SAM" id="MobiDB-lite"/>
    </source>
</evidence>
<reference evidence="3" key="2">
    <citation type="submission" date="2021-03" db="UniProtKB">
        <authorList>
            <consortium name="EnsemblPlants"/>
        </authorList>
    </citation>
    <scope>IDENTIFICATION</scope>
</reference>
<dbReference type="PROSITE" id="PS00636">
    <property type="entry name" value="DNAJ_1"/>
    <property type="match status" value="1"/>
</dbReference>
<dbReference type="SUPFAM" id="SSF46565">
    <property type="entry name" value="Chaperone J-domain"/>
    <property type="match status" value="1"/>
</dbReference>
<evidence type="ECO:0000313" key="4">
    <source>
        <dbReference type="Proteomes" id="UP000596660"/>
    </source>
</evidence>
<dbReference type="InterPro" id="IPR052276">
    <property type="entry name" value="Diphthamide-biosynth_chaperone"/>
</dbReference>
<dbReference type="Gramene" id="AUR62029470-RA">
    <property type="protein sequence ID" value="AUR62029470-RA:cds"/>
    <property type="gene ID" value="AUR62029470"/>
</dbReference>
<sequence length="150" mass="16696">MLSFSLSSVHFKSPKTFPGNVSSSPEPSRFRRPSAVAATASPETSANSFYEVLEIPIGATNEEIKAAYRRLARSCHPDAAARGEVKSANEFIRVHAAYSVLSDPDKRADYDRKLSRYSRPPGRPFPGLSNSPTSSFCRVPRRNWETDQCW</sequence>
<dbReference type="InterPro" id="IPR018253">
    <property type="entry name" value="DnaJ_domain_CS"/>
</dbReference>
<feature type="region of interest" description="Disordered" evidence="1">
    <location>
        <begin position="113"/>
        <end position="132"/>
    </location>
</feature>
<feature type="region of interest" description="Disordered" evidence="1">
    <location>
        <begin position="1"/>
        <end position="44"/>
    </location>
</feature>
<dbReference type="Proteomes" id="UP000596660">
    <property type="component" value="Unplaced"/>
</dbReference>
<dbReference type="PANTHER" id="PTHR44240:SF10">
    <property type="entry name" value="J DOMAIN-CONTAINING PROTEIN"/>
    <property type="match status" value="1"/>
</dbReference>
<accession>A0A803MHL8</accession>
<dbReference type="InterPro" id="IPR036869">
    <property type="entry name" value="J_dom_sf"/>
</dbReference>
<dbReference type="Pfam" id="PF00226">
    <property type="entry name" value="DnaJ"/>
    <property type="match status" value="1"/>
</dbReference>
<dbReference type="EnsemblPlants" id="AUR62029470-RA">
    <property type="protein sequence ID" value="AUR62029470-RA:cds"/>
    <property type="gene ID" value="AUR62029470"/>
</dbReference>
<organism evidence="3 4">
    <name type="scientific">Chenopodium quinoa</name>
    <name type="common">Quinoa</name>
    <dbReference type="NCBI Taxonomy" id="63459"/>
    <lineage>
        <taxon>Eukaryota</taxon>
        <taxon>Viridiplantae</taxon>
        <taxon>Streptophyta</taxon>
        <taxon>Embryophyta</taxon>
        <taxon>Tracheophyta</taxon>
        <taxon>Spermatophyta</taxon>
        <taxon>Magnoliopsida</taxon>
        <taxon>eudicotyledons</taxon>
        <taxon>Gunneridae</taxon>
        <taxon>Pentapetalae</taxon>
        <taxon>Caryophyllales</taxon>
        <taxon>Chenopodiaceae</taxon>
        <taxon>Chenopodioideae</taxon>
        <taxon>Atripliceae</taxon>
        <taxon>Chenopodium</taxon>
    </lineage>
</organism>
<dbReference type="OMA" id="ANRNWET"/>
<dbReference type="AlphaFoldDB" id="A0A803MHL8"/>
<evidence type="ECO:0000313" key="3">
    <source>
        <dbReference type="EnsemblPlants" id="AUR62029470-RA:cds"/>
    </source>
</evidence>
<evidence type="ECO:0000259" key="2">
    <source>
        <dbReference type="PROSITE" id="PS50076"/>
    </source>
</evidence>
<dbReference type="CDD" id="cd06257">
    <property type="entry name" value="DnaJ"/>
    <property type="match status" value="1"/>
</dbReference>
<dbReference type="PROSITE" id="PS50076">
    <property type="entry name" value="DNAJ_2"/>
    <property type="match status" value="1"/>
</dbReference>
<dbReference type="SMR" id="A0A803MHL8"/>
<dbReference type="InterPro" id="IPR001623">
    <property type="entry name" value="DnaJ_domain"/>
</dbReference>
<protein>
    <recommendedName>
        <fullName evidence="2">J domain-containing protein</fullName>
    </recommendedName>
</protein>
<keyword evidence="4" id="KW-1185">Reference proteome</keyword>
<name>A0A803MHL8_CHEQI</name>
<reference evidence="3" key="1">
    <citation type="journal article" date="2017" name="Nature">
        <title>The genome of Chenopodium quinoa.</title>
        <authorList>
            <person name="Jarvis D.E."/>
            <person name="Ho Y.S."/>
            <person name="Lightfoot D.J."/>
            <person name="Schmoeckel S.M."/>
            <person name="Li B."/>
            <person name="Borm T.J.A."/>
            <person name="Ohyanagi H."/>
            <person name="Mineta K."/>
            <person name="Michell C.T."/>
            <person name="Saber N."/>
            <person name="Kharbatia N.M."/>
            <person name="Rupper R.R."/>
            <person name="Sharp A.R."/>
            <person name="Dally N."/>
            <person name="Boughton B.A."/>
            <person name="Woo Y.H."/>
            <person name="Gao G."/>
            <person name="Schijlen E.G.W.M."/>
            <person name="Guo X."/>
            <person name="Momin A.A."/>
            <person name="Negrao S."/>
            <person name="Al-Babili S."/>
            <person name="Gehring C."/>
            <person name="Roessner U."/>
            <person name="Jung C."/>
            <person name="Murphy K."/>
            <person name="Arold S.T."/>
            <person name="Gojobori T."/>
            <person name="van der Linden C.G."/>
            <person name="van Loo E.N."/>
            <person name="Jellen E.N."/>
            <person name="Maughan P.J."/>
            <person name="Tester M."/>
        </authorList>
    </citation>
    <scope>NUCLEOTIDE SEQUENCE [LARGE SCALE GENOMIC DNA]</scope>
    <source>
        <strain evidence="3">cv. PI 614886</strain>
    </source>
</reference>
<feature type="compositionally biased region" description="Polar residues" evidence="1">
    <location>
        <begin position="1"/>
        <end position="10"/>
    </location>
</feature>
<feature type="domain" description="J" evidence="2">
    <location>
        <begin position="48"/>
        <end position="114"/>
    </location>
</feature>